<dbReference type="EMBL" id="OR420752">
    <property type="protein sequence ID" value="WMM95749.1"/>
    <property type="molecule type" value="Genomic_DNA"/>
</dbReference>
<keyword evidence="6" id="KW-1185">Reference proteome</keyword>
<proteinExistence type="predicted"/>
<dbReference type="GO" id="GO:0098015">
    <property type="term" value="C:virus tail"/>
    <property type="evidence" value="ECO:0007669"/>
    <property type="project" value="UniProtKB-KW"/>
</dbReference>
<evidence type="ECO:0000259" key="4">
    <source>
        <dbReference type="Pfam" id="PF03906"/>
    </source>
</evidence>
<protein>
    <submittedName>
        <fullName evidence="5">Tail fiber protein</fullName>
    </submittedName>
</protein>
<dbReference type="Pfam" id="PF03906">
    <property type="entry name" value="Phage_T7_tail"/>
    <property type="match status" value="1"/>
</dbReference>
<gene>
    <name evidence="5" type="ORF">CRP403_gp35</name>
</gene>
<dbReference type="Gene3D" id="2.60.120.40">
    <property type="match status" value="1"/>
</dbReference>
<keyword evidence="3" id="KW-0946">Virion</keyword>
<feature type="domain" description="Bacteriophage T7 tail fibre protein-like N-terminal" evidence="4">
    <location>
        <begin position="1"/>
        <end position="121"/>
    </location>
</feature>
<comment type="subcellular location">
    <subcellularLocation>
        <location evidence="1">Virion</location>
    </subcellularLocation>
</comment>
<accession>A0AAX3ZWX4</accession>
<keyword evidence="2" id="KW-1227">Viral tail protein</keyword>
<dbReference type="InterPro" id="IPR008983">
    <property type="entry name" value="Tumour_necrosis_fac-like_dom"/>
</dbReference>
<organism evidence="5 6">
    <name type="scientific">Roseobacter phage CRP-403</name>
    <dbReference type="NCBI Taxonomy" id="3072849"/>
    <lineage>
        <taxon>Viruses</taxon>
        <taxon>Duplodnaviria</taxon>
        <taxon>Heunggongvirae</taxon>
        <taxon>Uroviricota</taxon>
        <taxon>Caudoviricetes</taxon>
        <taxon>Autographivirales</taxon>
        <taxon>Autographivirales incertae sedis</taxon>
        <taxon>Shangxiadianvirus</taxon>
        <taxon>Shangxiadianvirus CRP403</taxon>
    </lineage>
</organism>
<name>A0AAX3ZWX4_9CAUD</name>
<evidence type="ECO:0000313" key="6">
    <source>
        <dbReference type="Proteomes" id="UP001304225"/>
    </source>
</evidence>
<dbReference type="Proteomes" id="UP001304225">
    <property type="component" value="Segment"/>
</dbReference>
<dbReference type="InterPro" id="IPR005604">
    <property type="entry name" value="Phage_T7_tail_fibre-like_N"/>
</dbReference>
<evidence type="ECO:0000256" key="1">
    <source>
        <dbReference type="ARBA" id="ARBA00004328"/>
    </source>
</evidence>
<evidence type="ECO:0000256" key="2">
    <source>
        <dbReference type="ARBA" id="ARBA00022732"/>
    </source>
</evidence>
<reference evidence="5 6" key="1">
    <citation type="submission" date="2023-08" db="EMBL/GenBank/DDBJ databases">
        <authorList>
            <person name="Du S."/>
            <person name="Wu Z."/>
            <person name="Wu Y."/>
            <person name="Yang M."/>
            <person name="Shao J."/>
            <person name="Liu H."/>
            <person name="Zhao Y."/>
            <person name="Zhang Z."/>
        </authorList>
    </citation>
    <scope>NUCLEOTIDE SEQUENCE [LARGE SCALE GENOMIC DNA]</scope>
</reference>
<evidence type="ECO:0000313" key="5">
    <source>
        <dbReference type="EMBL" id="WMM95749.1"/>
    </source>
</evidence>
<sequence length="648" mass="67338">MPSVKYAISAYVADGTTTDYLITWDYLDEDHIAVYVDGTSNADPTASHTFSKLNDTTLRITDELGNAIAAGAEIEIRRETPLTTRAITFADGSALLASDLNKNSDYLLYSMQEVLDTVDAAAQDGALAAQVATEGFRDEAEGHKNDAQAAQTAAETARDTTQTYLATVQSDATDADNHRIAAAASETAAAASQAAAATSETNSATSANASAASATASAASETAAAASETAAAASETAAAASETAAAASATAAATSEANAAASFDDFDDRYLGAKATAPTVDNDGDALLTGALYWNTTNDTMYVWSGSSWDTFSSTTGISDGAGSQVLYITPSGTVGINHSNPSVPLQVDGTSNELLRLNSTDSTQSSMGFALNNDVKMLIGADLTATGDRNFFVYDEDAQDTRMLIDGSGHMSINGGITTTNASVYIQDKVNRVHPQSGDIGPNNLGTLHLQPNSTSVNNVGTSITFGAHDSTNKTQAHIAVHSDGSYGTKMSFGTTQSYALGSRVAMFIDQYGRVTTPLQPHIFGTIGRGSTSTGYADRIAIYSSRGLSWTGGSTNGIVIPTTGVYMITMTIIGTSGSGRFDSNVYRNGNALMNNLNNTDDTGYRQRALSGCVACNTGDVITFRSDNWYTSGNGFDAWQTASVTLIG</sequence>
<evidence type="ECO:0000256" key="3">
    <source>
        <dbReference type="ARBA" id="ARBA00022844"/>
    </source>
</evidence>